<comment type="subcellular location">
    <subcellularLocation>
        <location evidence="1">Cell membrane</location>
        <topology evidence="1">Multi-pass membrane protein</topology>
    </subcellularLocation>
</comment>
<dbReference type="PROSITE" id="PS50109">
    <property type="entry name" value="HIS_KIN"/>
    <property type="match status" value="1"/>
</dbReference>
<dbReference type="AlphaFoldDB" id="A0A7C4Q4I9"/>
<keyword evidence="8" id="KW-0472">Membrane</keyword>
<comment type="caution">
    <text evidence="11">The sequence shown here is derived from an EMBL/GenBank/DDBJ whole genome shotgun (WGS) entry which is preliminary data.</text>
</comment>
<keyword evidence="4" id="KW-0812">Transmembrane</keyword>
<dbReference type="CDD" id="cd16917">
    <property type="entry name" value="HATPase_UhpB-NarQ-NarX-like"/>
    <property type="match status" value="1"/>
</dbReference>
<dbReference type="Pfam" id="PF13185">
    <property type="entry name" value="GAF_2"/>
    <property type="match status" value="2"/>
</dbReference>
<dbReference type="GO" id="GO:0000155">
    <property type="term" value="F:phosphorelay sensor kinase activity"/>
    <property type="evidence" value="ECO:0007669"/>
    <property type="project" value="InterPro"/>
</dbReference>
<keyword evidence="6" id="KW-1133">Transmembrane helix</keyword>
<dbReference type="InterPro" id="IPR050482">
    <property type="entry name" value="Sensor_HK_TwoCompSys"/>
</dbReference>
<evidence type="ECO:0000256" key="9">
    <source>
        <dbReference type="SAM" id="Coils"/>
    </source>
</evidence>
<dbReference type="SMART" id="SM00387">
    <property type="entry name" value="HATPase_c"/>
    <property type="match status" value="1"/>
</dbReference>
<evidence type="ECO:0000256" key="1">
    <source>
        <dbReference type="ARBA" id="ARBA00004651"/>
    </source>
</evidence>
<dbReference type="InterPro" id="IPR036890">
    <property type="entry name" value="HATPase_C_sf"/>
</dbReference>
<dbReference type="InterPro" id="IPR011712">
    <property type="entry name" value="Sig_transdc_His_kin_sub3_dim/P"/>
</dbReference>
<dbReference type="InterPro" id="IPR003018">
    <property type="entry name" value="GAF"/>
</dbReference>
<keyword evidence="9" id="KW-0175">Coiled coil</keyword>
<dbReference type="PANTHER" id="PTHR24421:SF37">
    <property type="entry name" value="SENSOR HISTIDINE KINASE NARS"/>
    <property type="match status" value="1"/>
</dbReference>
<dbReference type="Gene3D" id="1.20.5.1930">
    <property type="match status" value="1"/>
</dbReference>
<evidence type="ECO:0000259" key="10">
    <source>
        <dbReference type="PROSITE" id="PS50109"/>
    </source>
</evidence>
<evidence type="ECO:0000256" key="2">
    <source>
        <dbReference type="ARBA" id="ARBA00022475"/>
    </source>
</evidence>
<evidence type="ECO:0000256" key="8">
    <source>
        <dbReference type="ARBA" id="ARBA00023136"/>
    </source>
</evidence>
<proteinExistence type="predicted"/>
<feature type="coiled-coil region" evidence="9">
    <location>
        <begin position="1"/>
        <end position="28"/>
    </location>
</feature>
<dbReference type="SUPFAM" id="SSF55781">
    <property type="entry name" value="GAF domain-like"/>
    <property type="match status" value="2"/>
</dbReference>
<evidence type="ECO:0000256" key="3">
    <source>
        <dbReference type="ARBA" id="ARBA00022679"/>
    </source>
</evidence>
<keyword evidence="3" id="KW-0808">Transferase</keyword>
<dbReference type="Gene3D" id="3.30.565.10">
    <property type="entry name" value="Histidine kinase-like ATPase, C-terminal domain"/>
    <property type="match status" value="1"/>
</dbReference>
<keyword evidence="7" id="KW-0902">Two-component regulatory system</keyword>
<reference evidence="11" key="1">
    <citation type="journal article" date="2020" name="mSystems">
        <title>Genome- and Community-Level Interaction Insights into Carbon Utilization and Element Cycling Functions of Hydrothermarchaeota in Hydrothermal Sediment.</title>
        <authorList>
            <person name="Zhou Z."/>
            <person name="Liu Y."/>
            <person name="Xu W."/>
            <person name="Pan J."/>
            <person name="Luo Z.H."/>
            <person name="Li M."/>
        </authorList>
    </citation>
    <scope>NUCLEOTIDE SEQUENCE [LARGE SCALE GENOMIC DNA]</scope>
    <source>
        <strain evidence="11">SpSt-556</strain>
    </source>
</reference>
<dbReference type="InterPro" id="IPR003594">
    <property type="entry name" value="HATPase_dom"/>
</dbReference>
<accession>A0A7C4Q4I9</accession>
<keyword evidence="2" id="KW-1003">Cell membrane</keyword>
<keyword evidence="5" id="KW-0418">Kinase</keyword>
<name>A0A7C4Q4I9_9CHLR</name>
<protein>
    <submittedName>
        <fullName evidence="11">GAF domain-containing protein</fullName>
    </submittedName>
</protein>
<dbReference type="Pfam" id="PF02518">
    <property type="entry name" value="HATPase_c"/>
    <property type="match status" value="1"/>
</dbReference>
<dbReference type="GO" id="GO:0005886">
    <property type="term" value="C:plasma membrane"/>
    <property type="evidence" value="ECO:0007669"/>
    <property type="project" value="UniProtKB-SubCell"/>
</dbReference>
<gene>
    <name evidence="11" type="ORF">ENT17_11225</name>
</gene>
<dbReference type="Gene3D" id="3.30.450.40">
    <property type="match status" value="2"/>
</dbReference>
<evidence type="ECO:0000313" key="11">
    <source>
        <dbReference type="EMBL" id="HGS88170.1"/>
    </source>
</evidence>
<evidence type="ECO:0000256" key="4">
    <source>
        <dbReference type="ARBA" id="ARBA00022692"/>
    </source>
</evidence>
<evidence type="ECO:0000256" key="6">
    <source>
        <dbReference type="ARBA" id="ARBA00022989"/>
    </source>
</evidence>
<dbReference type="Pfam" id="PF07730">
    <property type="entry name" value="HisKA_3"/>
    <property type="match status" value="1"/>
</dbReference>
<sequence length="561" mass="62097">MSGLQLTREQLEERLLALHQASLQLVQEISLETLLERIAAVACEQAGARYAAVGVIGPDGELQSFIPVGMSEEELARMAHPPRGLGLIGALMHSQQPIRVADIASDPRSVGFPPHHPPMTSFLGVPIRHAGRHIGQIYLTDKIDAPEFTADDQLLIEMLAAYAAVAITNARMYQELIQRDRILTRRNENLALLNELASTLATSADIDQILDKALTQVLDYLQIEVGEVYLRMENSRTLKLVLHRGHQAKSLFAREQYQLGEGVIGKVAKNNQPNLISLSDTGTADLHPDVLLGEFHQVACLPINGRQGVLGVLCVASCHPRPLDEMEVQFLATIGSWVGTAIENVRLNLQGRRLAVLEERERIGMDLHDGIIQSIYAVGLTLEHARLLVKEDPQGMLQRIEQAISDLNSTIRDIRAYILDLRPRQLRNENLMQGIRRLIQEFRANTLLTVNLQGSDEEMAVLGEAQAVALFHICQEALANIAKHARARTVNITLWLSAERALMEISDDGRGFDLEKMQMTIGHGLSNMHTRARNAGGDVEITSEPGNGTTILAWVPIRHEE</sequence>
<dbReference type="PANTHER" id="PTHR24421">
    <property type="entry name" value="NITRATE/NITRITE SENSOR PROTEIN NARX-RELATED"/>
    <property type="match status" value="1"/>
</dbReference>
<dbReference type="SMART" id="SM00065">
    <property type="entry name" value="GAF"/>
    <property type="match status" value="2"/>
</dbReference>
<dbReference type="EMBL" id="DSXR01000115">
    <property type="protein sequence ID" value="HGS88170.1"/>
    <property type="molecule type" value="Genomic_DNA"/>
</dbReference>
<organism evidence="11">
    <name type="scientific">Bellilinea caldifistulae</name>
    <dbReference type="NCBI Taxonomy" id="360411"/>
    <lineage>
        <taxon>Bacteria</taxon>
        <taxon>Bacillati</taxon>
        <taxon>Chloroflexota</taxon>
        <taxon>Anaerolineae</taxon>
        <taxon>Anaerolineales</taxon>
        <taxon>Anaerolineaceae</taxon>
        <taxon>Bellilinea</taxon>
    </lineage>
</organism>
<dbReference type="GO" id="GO:0046983">
    <property type="term" value="F:protein dimerization activity"/>
    <property type="evidence" value="ECO:0007669"/>
    <property type="project" value="InterPro"/>
</dbReference>
<dbReference type="SUPFAM" id="SSF55874">
    <property type="entry name" value="ATPase domain of HSP90 chaperone/DNA topoisomerase II/histidine kinase"/>
    <property type="match status" value="1"/>
</dbReference>
<evidence type="ECO:0000256" key="5">
    <source>
        <dbReference type="ARBA" id="ARBA00022777"/>
    </source>
</evidence>
<evidence type="ECO:0000256" key="7">
    <source>
        <dbReference type="ARBA" id="ARBA00023012"/>
    </source>
</evidence>
<dbReference type="InterPro" id="IPR005467">
    <property type="entry name" value="His_kinase_dom"/>
</dbReference>
<feature type="domain" description="Histidine kinase" evidence="10">
    <location>
        <begin position="398"/>
        <end position="559"/>
    </location>
</feature>
<dbReference type="InterPro" id="IPR029016">
    <property type="entry name" value="GAF-like_dom_sf"/>
</dbReference>